<dbReference type="Proteomes" id="UP000288805">
    <property type="component" value="Unassembled WGS sequence"/>
</dbReference>
<accession>A0A438DTV7</accession>
<dbReference type="AlphaFoldDB" id="A0A438DTV7"/>
<feature type="region of interest" description="Disordered" evidence="1">
    <location>
        <begin position="1"/>
        <end position="24"/>
    </location>
</feature>
<dbReference type="EMBL" id="QGNW01001500">
    <property type="protein sequence ID" value="RVW38840.1"/>
    <property type="molecule type" value="Genomic_DNA"/>
</dbReference>
<gene>
    <name evidence="2" type="ORF">CK203_074170</name>
</gene>
<evidence type="ECO:0000256" key="1">
    <source>
        <dbReference type="SAM" id="MobiDB-lite"/>
    </source>
</evidence>
<proteinExistence type="predicted"/>
<reference evidence="2 3" key="1">
    <citation type="journal article" date="2018" name="PLoS Genet.">
        <title>Population sequencing reveals clonal diversity and ancestral inbreeding in the grapevine cultivar Chardonnay.</title>
        <authorList>
            <person name="Roach M.J."/>
            <person name="Johnson D.L."/>
            <person name="Bohlmann J."/>
            <person name="van Vuuren H.J."/>
            <person name="Jones S.J."/>
            <person name="Pretorius I.S."/>
            <person name="Schmidt S.A."/>
            <person name="Borneman A.R."/>
        </authorList>
    </citation>
    <scope>NUCLEOTIDE SEQUENCE [LARGE SCALE GENOMIC DNA]</scope>
    <source>
        <strain evidence="3">cv. Chardonnay</strain>
        <tissue evidence="2">Leaf</tissue>
    </source>
</reference>
<sequence>MNVSHASVHPVEDPPPTDAINAPRVRMKDFQGTPRHHRRALASLLSVSVCSNCSLCHGHHQ</sequence>
<organism evidence="2 3">
    <name type="scientific">Vitis vinifera</name>
    <name type="common">Grape</name>
    <dbReference type="NCBI Taxonomy" id="29760"/>
    <lineage>
        <taxon>Eukaryota</taxon>
        <taxon>Viridiplantae</taxon>
        <taxon>Streptophyta</taxon>
        <taxon>Embryophyta</taxon>
        <taxon>Tracheophyta</taxon>
        <taxon>Spermatophyta</taxon>
        <taxon>Magnoliopsida</taxon>
        <taxon>eudicotyledons</taxon>
        <taxon>Gunneridae</taxon>
        <taxon>Pentapetalae</taxon>
        <taxon>rosids</taxon>
        <taxon>Vitales</taxon>
        <taxon>Vitaceae</taxon>
        <taxon>Viteae</taxon>
        <taxon>Vitis</taxon>
    </lineage>
</organism>
<name>A0A438DTV7_VITVI</name>
<protein>
    <submittedName>
        <fullName evidence="2">Uncharacterized protein</fullName>
    </submittedName>
</protein>
<comment type="caution">
    <text evidence="2">The sequence shown here is derived from an EMBL/GenBank/DDBJ whole genome shotgun (WGS) entry which is preliminary data.</text>
</comment>
<evidence type="ECO:0000313" key="3">
    <source>
        <dbReference type="Proteomes" id="UP000288805"/>
    </source>
</evidence>
<evidence type="ECO:0000313" key="2">
    <source>
        <dbReference type="EMBL" id="RVW38840.1"/>
    </source>
</evidence>